<dbReference type="AlphaFoldDB" id="A0A562IPC7"/>
<evidence type="ECO:0000256" key="2">
    <source>
        <dbReference type="ARBA" id="ARBA00022827"/>
    </source>
</evidence>
<dbReference type="EMBL" id="VLKF01000001">
    <property type="protein sequence ID" value="TWH72706.1"/>
    <property type="molecule type" value="Genomic_DNA"/>
</dbReference>
<dbReference type="Pfam" id="PF01494">
    <property type="entry name" value="FAD_binding_3"/>
    <property type="match status" value="1"/>
</dbReference>
<dbReference type="InterPro" id="IPR050641">
    <property type="entry name" value="RIFMO-like"/>
</dbReference>
<keyword evidence="1" id="KW-0285">Flavoprotein</keyword>
<dbReference type="InterPro" id="IPR036188">
    <property type="entry name" value="FAD/NAD-bd_sf"/>
</dbReference>
<evidence type="ECO:0000313" key="4">
    <source>
        <dbReference type="EMBL" id="TWH72706.1"/>
    </source>
</evidence>
<proteinExistence type="predicted"/>
<dbReference type="Gene3D" id="3.40.30.120">
    <property type="match status" value="1"/>
</dbReference>
<comment type="caution">
    <text evidence="4">The sequence shown here is derived from an EMBL/GenBank/DDBJ whole genome shotgun (WGS) entry which is preliminary data.</text>
</comment>
<keyword evidence="2" id="KW-0274">FAD</keyword>
<name>A0A562IPC7_9ACTN</name>
<protein>
    <submittedName>
        <fullName evidence="4">2,4-dichlorophenol 6-monooxygenase</fullName>
    </submittedName>
</protein>
<evidence type="ECO:0000259" key="3">
    <source>
        <dbReference type="Pfam" id="PF01494"/>
    </source>
</evidence>
<keyword evidence="4" id="KW-0560">Oxidoreductase</keyword>
<dbReference type="PANTHER" id="PTHR43004:SF8">
    <property type="entry name" value="FAD-BINDING DOMAIN-CONTAINING PROTEIN-RELATED"/>
    <property type="match status" value="1"/>
</dbReference>
<organism evidence="4 5">
    <name type="scientific">Modestobacter roseus</name>
    <dbReference type="NCBI Taxonomy" id="1181884"/>
    <lineage>
        <taxon>Bacteria</taxon>
        <taxon>Bacillati</taxon>
        <taxon>Actinomycetota</taxon>
        <taxon>Actinomycetes</taxon>
        <taxon>Geodermatophilales</taxon>
        <taxon>Geodermatophilaceae</taxon>
        <taxon>Modestobacter</taxon>
    </lineage>
</organism>
<dbReference type="PANTHER" id="PTHR43004">
    <property type="entry name" value="TRK SYSTEM POTASSIUM UPTAKE PROTEIN"/>
    <property type="match status" value="1"/>
</dbReference>
<dbReference type="PRINTS" id="PR00420">
    <property type="entry name" value="RNGMNOXGNASE"/>
</dbReference>
<dbReference type="InterPro" id="IPR002938">
    <property type="entry name" value="FAD-bd"/>
</dbReference>
<dbReference type="Pfam" id="PF21274">
    <property type="entry name" value="Rng_hyd_C"/>
    <property type="match status" value="1"/>
</dbReference>
<gene>
    <name evidence="4" type="ORF">JD78_01228</name>
</gene>
<dbReference type="SUPFAM" id="SSF51905">
    <property type="entry name" value="FAD/NAD(P)-binding domain"/>
    <property type="match status" value="1"/>
</dbReference>
<dbReference type="Gene3D" id="3.50.50.60">
    <property type="entry name" value="FAD/NAD(P)-binding domain"/>
    <property type="match status" value="1"/>
</dbReference>
<dbReference type="GO" id="GO:0071949">
    <property type="term" value="F:FAD binding"/>
    <property type="evidence" value="ECO:0007669"/>
    <property type="project" value="InterPro"/>
</dbReference>
<dbReference type="Proteomes" id="UP000321490">
    <property type="component" value="Unassembled WGS sequence"/>
</dbReference>
<keyword evidence="4" id="KW-0503">Monooxygenase</keyword>
<reference evidence="4 5" key="1">
    <citation type="submission" date="2019-07" db="EMBL/GenBank/DDBJ databases">
        <title>R&amp;d 2014.</title>
        <authorList>
            <person name="Klenk H.-P."/>
        </authorList>
    </citation>
    <scope>NUCLEOTIDE SEQUENCE [LARGE SCALE GENOMIC DNA]</scope>
    <source>
        <strain evidence="4 5">DSM 45764</strain>
    </source>
</reference>
<evidence type="ECO:0000256" key="1">
    <source>
        <dbReference type="ARBA" id="ARBA00022630"/>
    </source>
</evidence>
<dbReference type="Gene3D" id="3.30.9.10">
    <property type="entry name" value="D-Amino Acid Oxidase, subunit A, domain 2"/>
    <property type="match status" value="1"/>
</dbReference>
<keyword evidence="5" id="KW-1185">Reference proteome</keyword>
<accession>A0A562IPC7</accession>
<dbReference type="GO" id="GO:0016709">
    <property type="term" value="F:oxidoreductase activity, acting on paired donors, with incorporation or reduction of molecular oxygen, NAD(P)H as one donor, and incorporation of one atom of oxygen"/>
    <property type="evidence" value="ECO:0007669"/>
    <property type="project" value="UniProtKB-ARBA"/>
</dbReference>
<sequence>MHIGVGEPGSTDERWVAEGMVAMTGSGTGGEFDGDVLVVGTGPMGATTALALATYGVRVLVVDRRNWLADSPRAHVTNLRTMEVLRSLGVEGEVRTQATPWELMGDTTFAMSLGGPEIARISSYGLGDGRYGEYRAASPCRMADVPQPLLEPVLVNAAAQRGAVFSFNTTYRASVQDAAGVTVTLEDRTTGRLYERRVRYLVGADGARSRVAADAGLPLEGELRRAGTVYAQFSGDLSAYMRNRQSVLTWIVNDAAAVGEIGLGLLRAVRPWDRWIAGWGFDIEAGDPDVSVETARARIKAYVGDPAFEPEVGAISPWYVNEAWATTYSAGRIFCGGDAVHRHPPSNGLGSNTSIQDAFNLAWKLAYVLGGRAAPALLDSYSQERAPVGRQVVGRANQSRREYAALHRALAPDVPGGAARHEKLTAPTPEGARARSELAAVLELKENEYNALGVELNHRYTSDAVIPGDEPDEIWERDPEIFAQPTTRPGAKLPHAWLVGADGEHVSTLDLVGDGAFTLLTGLTGGAWVEAVRALALPFLRVVVMGGPAAQDLYFAWQRAREVAEDGAILVRPDGYVAWRSHGAPGSDAGAEVEAVLARLLRSSAA</sequence>
<evidence type="ECO:0000313" key="5">
    <source>
        <dbReference type="Proteomes" id="UP000321490"/>
    </source>
</evidence>
<feature type="domain" description="FAD-binding" evidence="3">
    <location>
        <begin position="35"/>
        <end position="395"/>
    </location>
</feature>